<organism evidence="1">
    <name type="scientific">Siphoviridae sp. ctxzZ3</name>
    <dbReference type="NCBI Taxonomy" id="2826523"/>
    <lineage>
        <taxon>Viruses</taxon>
        <taxon>Duplodnaviria</taxon>
        <taxon>Heunggongvirae</taxon>
        <taxon>Uroviricota</taxon>
        <taxon>Caudoviricetes</taxon>
    </lineage>
</organism>
<name>A0A8S5NDQ1_9CAUD</name>
<dbReference type="EMBL" id="BK015148">
    <property type="protein sequence ID" value="DAD92933.1"/>
    <property type="molecule type" value="Genomic_DNA"/>
</dbReference>
<accession>A0A8S5NDQ1</accession>
<evidence type="ECO:0000313" key="1">
    <source>
        <dbReference type="EMBL" id="DAD92933.1"/>
    </source>
</evidence>
<reference evidence="1" key="1">
    <citation type="journal article" date="2021" name="Proc. Natl. Acad. Sci. U.S.A.">
        <title>A Catalog of Tens of Thousands of Viruses from Human Metagenomes Reveals Hidden Associations with Chronic Diseases.</title>
        <authorList>
            <person name="Tisza M.J."/>
            <person name="Buck C.B."/>
        </authorList>
    </citation>
    <scope>NUCLEOTIDE SEQUENCE</scope>
    <source>
        <strain evidence="1">CtxzZ3</strain>
    </source>
</reference>
<proteinExistence type="predicted"/>
<sequence length="33" mass="3921">MVAIDRLIKERICHRKYKSSVSVAKDIYETGFY</sequence>
<protein>
    <submittedName>
        <fullName evidence="1">Uncharacterized protein</fullName>
    </submittedName>
</protein>